<accession>A0A1M6QJB7</accession>
<evidence type="ECO:0000313" key="2">
    <source>
        <dbReference type="Proteomes" id="UP000189810"/>
    </source>
</evidence>
<organism evidence="1 2">
    <name type="scientific">Thermocrinis minervae</name>
    <dbReference type="NCBI Taxonomy" id="381751"/>
    <lineage>
        <taxon>Bacteria</taxon>
        <taxon>Pseudomonadati</taxon>
        <taxon>Aquificota</taxon>
        <taxon>Aquificia</taxon>
        <taxon>Aquificales</taxon>
        <taxon>Aquificaceae</taxon>
        <taxon>Thermocrinis</taxon>
    </lineage>
</organism>
<name>A0A1M6QJB7_9AQUI</name>
<dbReference type="EMBL" id="LT670846">
    <property type="protein sequence ID" value="SHK20265.1"/>
    <property type="molecule type" value="Genomic_DNA"/>
</dbReference>
<keyword evidence="2" id="KW-1185">Reference proteome</keyword>
<dbReference type="STRING" id="381751.SAMN05444391_0259"/>
<reference evidence="1 2" key="1">
    <citation type="submission" date="2016-11" db="EMBL/GenBank/DDBJ databases">
        <authorList>
            <person name="Jaros S."/>
            <person name="Januszkiewicz K."/>
            <person name="Wedrychowicz H."/>
        </authorList>
    </citation>
    <scope>NUCLEOTIDE SEQUENCE [LARGE SCALE GENOMIC DNA]</scope>
    <source>
        <strain evidence="1 2">DSM 19557</strain>
    </source>
</reference>
<gene>
    <name evidence="1" type="ORF">SAMN05444391_0259</name>
</gene>
<protein>
    <submittedName>
        <fullName evidence="1">Uncharacterized protein</fullName>
    </submittedName>
</protein>
<sequence length="83" mass="9880">MKSVREILAEKGIVLESRYMIYRSDRSVYVVPYAHIRTAEKRANTVILYTGGIERISISFEDEKETDMFLEELLIYIERVYLR</sequence>
<proteinExistence type="predicted"/>
<dbReference type="RefSeq" id="WP_079653451.1">
    <property type="nucleotide sequence ID" value="NZ_LT670846.1"/>
</dbReference>
<dbReference type="Proteomes" id="UP000189810">
    <property type="component" value="Chromosome I"/>
</dbReference>
<evidence type="ECO:0000313" key="1">
    <source>
        <dbReference type="EMBL" id="SHK20265.1"/>
    </source>
</evidence>
<dbReference type="AlphaFoldDB" id="A0A1M6QJB7"/>
<dbReference type="OrthoDB" id="9910001at2"/>